<evidence type="ECO:0000313" key="2">
    <source>
        <dbReference type="EMBL" id="CAB0006322.1"/>
    </source>
</evidence>
<sequence length="82" mass="9366">GAKTRVSSPTNLARPALEEIQPVRIARSFSRVKQSFSRSRSPQPPRQSKASRLFSQAHPHKMEKGASRSRIETLNRIQWKID</sequence>
<evidence type="ECO:0000256" key="1">
    <source>
        <dbReference type="SAM" id="MobiDB-lite"/>
    </source>
</evidence>
<proteinExistence type="predicted"/>
<feature type="non-terminal residue" evidence="2">
    <location>
        <position position="1"/>
    </location>
</feature>
<dbReference type="Proteomes" id="UP000479000">
    <property type="component" value="Unassembled WGS sequence"/>
</dbReference>
<organism evidence="2 3">
    <name type="scientific">Nesidiocoris tenuis</name>
    <dbReference type="NCBI Taxonomy" id="355587"/>
    <lineage>
        <taxon>Eukaryota</taxon>
        <taxon>Metazoa</taxon>
        <taxon>Ecdysozoa</taxon>
        <taxon>Arthropoda</taxon>
        <taxon>Hexapoda</taxon>
        <taxon>Insecta</taxon>
        <taxon>Pterygota</taxon>
        <taxon>Neoptera</taxon>
        <taxon>Paraneoptera</taxon>
        <taxon>Hemiptera</taxon>
        <taxon>Heteroptera</taxon>
        <taxon>Panheteroptera</taxon>
        <taxon>Cimicomorpha</taxon>
        <taxon>Miridae</taxon>
        <taxon>Dicyphina</taxon>
        <taxon>Nesidiocoris</taxon>
    </lineage>
</organism>
<protein>
    <submittedName>
        <fullName evidence="2">Uncharacterized protein</fullName>
    </submittedName>
</protein>
<keyword evidence="3" id="KW-1185">Reference proteome</keyword>
<accession>A0A6H5GS05</accession>
<evidence type="ECO:0000313" key="3">
    <source>
        <dbReference type="Proteomes" id="UP000479000"/>
    </source>
</evidence>
<gene>
    <name evidence="2" type="ORF">NTEN_LOCUS11799</name>
</gene>
<dbReference type="EMBL" id="CADCXU010017575">
    <property type="protein sequence ID" value="CAB0006322.1"/>
    <property type="molecule type" value="Genomic_DNA"/>
</dbReference>
<name>A0A6H5GS05_9HEMI</name>
<reference evidence="2 3" key="1">
    <citation type="submission" date="2020-02" db="EMBL/GenBank/DDBJ databases">
        <authorList>
            <person name="Ferguson B K."/>
        </authorList>
    </citation>
    <scope>NUCLEOTIDE SEQUENCE [LARGE SCALE GENOMIC DNA]</scope>
</reference>
<feature type="compositionally biased region" description="Basic and acidic residues" evidence="1">
    <location>
        <begin position="60"/>
        <end position="69"/>
    </location>
</feature>
<feature type="region of interest" description="Disordered" evidence="1">
    <location>
        <begin position="30"/>
        <end position="69"/>
    </location>
</feature>
<dbReference type="AlphaFoldDB" id="A0A6H5GS05"/>